<dbReference type="Pfam" id="PF14559">
    <property type="entry name" value="TPR_19"/>
    <property type="match status" value="1"/>
</dbReference>
<dbReference type="GO" id="GO:0000030">
    <property type="term" value="F:mannosyltransferase activity"/>
    <property type="evidence" value="ECO:0007669"/>
    <property type="project" value="InterPro"/>
</dbReference>
<evidence type="ECO:0000259" key="10">
    <source>
        <dbReference type="Pfam" id="PF13231"/>
    </source>
</evidence>
<feature type="transmembrane region" description="Helical" evidence="9">
    <location>
        <begin position="130"/>
        <end position="148"/>
    </location>
</feature>
<evidence type="ECO:0000313" key="12">
    <source>
        <dbReference type="Proteomes" id="UP000248745"/>
    </source>
</evidence>
<dbReference type="Gene3D" id="1.25.40.10">
    <property type="entry name" value="Tetratricopeptide repeat domain"/>
    <property type="match status" value="1"/>
</dbReference>
<gene>
    <name evidence="11" type="ORF">DN068_00525</name>
</gene>
<keyword evidence="8" id="KW-0802">TPR repeat</keyword>
<keyword evidence="3" id="KW-0328">Glycosyltransferase</keyword>
<dbReference type="RefSeq" id="WP_110996923.1">
    <property type="nucleotide sequence ID" value="NZ_QKTW01000002.1"/>
</dbReference>
<dbReference type="GO" id="GO:0006493">
    <property type="term" value="P:protein O-linked glycosylation"/>
    <property type="evidence" value="ECO:0007669"/>
    <property type="project" value="InterPro"/>
</dbReference>
<feature type="transmembrane region" description="Helical" evidence="9">
    <location>
        <begin position="106"/>
        <end position="124"/>
    </location>
</feature>
<dbReference type="Proteomes" id="UP000248745">
    <property type="component" value="Unassembled WGS sequence"/>
</dbReference>
<comment type="caution">
    <text evidence="11">The sequence shown here is derived from an EMBL/GenBank/DDBJ whole genome shotgun (WGS) entry which is preliminary data.</text>
</comment>
<name>A0A2W2BFR6_9BACT</name>
<feature type="transmembrane region" description="Helical" evidence="9">
    <location>
        <begin position="239"/>
        <end position="260"/>
    </location>
</feature>
<feature type="transmembrane region" description="Helical" evidence="9">
    <location>
        <begin position="15"/>
        <end position="33"/>
    </location>
</feature>
<evidence type="ECO:0000256" key="4">
    <source>
        <dbReference type="ARBA" id="ARBA00022679"/>
    </source>
</evidence>
<evidence type="ECO:0000256" key="3">
    <source>
        <dbReference type="ARBA" id="ARBA00022676"/>
    </source>
</evidence>
<keyword evidence="2" id="KW-1003">Cell membrane</keyword>
<dbReference type="GO" id="GO:0009103">
    <property type="term" value="P:lipopolysaccharide biosynthetic process"/>
    <property type="evidence" value="ECO:0007669"/>
    <property type="project" value="UniProtKB-ARBA"/>
</dbReference>
<dbReference type="PROSITE" id="PS50005">
    <property type="entry name" value="TPR"/>
    <property type="match status" value="1"/>
</dbReference>
<feature type="transmembrane region" description="Helical" evidence="9">
    <location>
        <begin position="194"/>
        <end position="219"/>
    </location>
</feature>
<sequence length="648" mass="73994">MSQSVSLQPAENKNWRNIFILFSILILIIMPALSHSYGQTGDEWIQIDYGQFIWDYFFKGDKQALDFTNKQFQYSHQEYYGGVFDFPMTVLHHWFPSIGLLALRHFFNSILGALLMVFTGLLGFRLTKRWSVGVIALLFIIFSPRIFGEGMNNPKDIPFATGFTIAMFFLISLLEQMPRKFWRNVIGLGLGWGLAFGLRAAGGVLFVAYLVLFTALYYILNKDWKETLQKDNKKLLKKLVLGLFVGVAIGYIIGLSTWPWGMQSPISNPLESLKGMANREVSIRVLFEGQYFRSDRMPWYYELKWIFISNPVIVLLGAVLFVVLSLQIRKRYGTFVVIVLLFSALFPLLYMIYKHSTVYDSWRHVFFVYPYWVVMGAIGIDMIGTFIKNPKLNWVPPAIAIVGLLPAIVWTIRSHPNQVVYFNELQGGVKGAYGKYDLDYYQNSGYQAAQWIEQNAKPVPGRKIVVLTNLSGVNRYFEKDSSWIAADYQRWNNRHVRAYDYYIAYPRFISVEQLESGTWPPAGATVHKVEVDGVPLCVVVEQKNKDGILAAEAFEKKDYATAAQKYASFVQTDNSDENAYMNYAISLASIGQIDAGIQAIQRAAQIDPSRPEFFQIMAQLYQAKGDTNAAQNAMNQAQSIMMKEPEEE</sequence>
<organism evidence="11 12">
    <name type="scientific">Taibaiella soli</name>
    <dbReference type="NCBI Taxonomy" id="1649169"/>
    <lineage>
        <taxon>Bacteria</taxon>
        <taxon>Pseudomonadati</taxon>
        <taxon>Bacteroidota</taxon>
        <taxon>Chitinophagia</taxon>
        <taxon>Chitinophagales</taxon>
        <taxon>Chitinophagaceae</taxon>
        <taxon>Taibaiella</taxon>
    </lineage>
</organism>
<evidence type="ECO:0000256" key="6">
    <source>
        <dbReference type="ARBA" id="ARBA00022989"/>
    </source>
</evidence>
<dbReference type="InterPro" id="IPR038731">
    <property type="entry name" value="RgtA/B/C-like"/>
</dbReference>
<evidence type="ECO:0000256" key="1">
    <source>
        <dbReference type="ARBA" id="ARBA00004651"/>
    </source>
</evidence>
<dbReference type="Pfam" id="PF13231">
    <property type="entry name" value="PMT_2"/>
    <property type="match status" value="1"/>
</dbReference>
<dbReference type="OrthoDB" id="2034231at2"/>
<protein>
    <recommendedName>
        <fullName evidence="10">Glycosyltransferase RgtA/B/C/D-like domain-containing protein</fullName>
    </recommendedName>
</protein>
<feature type="domain" description="Glycosyltransferase RgtA/B/C/D-like" evidence="10">
    <location>
        <begin position="110"/>
        <end position="245"/>
    </location>
</feature>
<keyword evidence="6 9" id="KW-1133">Transmembrane helix</keyword>
<reference evidence="11 12" key="1">
    <citation type="submission" date="2018-06" db="EMBL/GenBank/DDBJ databases">
        <title>Mucibacter soli gen. nov., sp. nov., a new member of the family Chitinophagaceae producing mucin.</title>
        <authorList>
            <person name="Kim M.-K."/>
            <person name="Park S."/>
            <person name="Kim T.-S."/>
            <person name="Joung Y."/>
            <person name="Han J.-H."/>
            <person name="Kim S.B."/>
        </authorList>
    </citation>
    <scope>NUCLEOTIDE SEQUENCE [LARGE SCALE GENOMIC DNA]</scope>
    <source>
        <strain evidence="11 12">R1-15</strain>
    </source>
</reference>
<feature type="transmembrane region" description="Helical" evidence="9">
    <location>
        <begin position="365"/>
        <end position="387"/>
    </location>
</feature>
<evidence type="ECO:0000256" key="5">
    <source>
        <dbReference type="ARBA" id="ARBA00022692"/>
    </source>
</evidence>
<dbReference type="InterPro" id="IPR019734">
    <property type="entry name" value="TPR_rpt"/>
</dbReference>
<accession>A0A2W2BFR6</accession>
<keyword evidence="7 9" id="KW-0472">Membrane</keyword>
<dbReference type="PANTHER" id="PTHR33908">
    <property type="entry name" value="MANNOSYLTRANSFERASE YKCB-RELATED"/>
    <property type="match status" value="1"/>
</dbReference>
<dbReference type="GO" id="GO:0016763">
    <property type="term" value="F:pentosyltransferase activity"/>
    <property type="evidence" value="ECO:0007669"/>
    <property type="project" value="TreeGrafter"/>
</dbReference>
<dbReference type="AlphaFoldDB" id="A0A2W2BFR6"/>
<keyword evidence="4" id="KW-0808">Transferase</keyword>
<proteinExistence type="predicted"/>
<evidence type="ECO:0000313" key="11">
    <source>
        <dbReference type="EMBL" id="PZF74717.1"/>
    </source>
</evidence>
<feature type="repeat" description="TPR" evidence="8">
    <location>
        <begin position="577"/>
        <end position="610"/>
    </location>
</feature>
<feature type="transmembrane region" description="Helical" evidence="9">
    <location>
        <begin position="394"/>
        <end position="412"/>
    </location>
</feature>
<evidence type="ECO:0000256" key="8">
    <source>
        <dbReference type="PROSITE-ProRule" id="PRU00339"/>
    </source>
</evidence>
<evidence type="ECO:0000256" key="7">
    <source>
        <dbReference type="ARBA" id="ARBA00023136"/>
    </source>
</evidence>
<comment type="subcellular location">
    <subcellularLocation>
        <location evidence="1">Cell membrane</location>
        <topology evidence="1">Multi-pass membrane protein</topology>
    </subcellularLocation>
</comment>
<dbReference type="PANTHER" id="PTHR33908:SF11">
    <property type="entry name" value="MEMBRANE PROTEIN"/>
    <property type="match status" value="1"/>
</dbReference>
<dbReference type="EMBL" id="QKTW01000002">
    <property type="protein sequence ID" value="PZF74717.1"/>
    <property type="molecule type" value="Genomic_DNA"/>
</dbReference>
<feature type="transmembrane region" description="Helical" evidence="9">
    <location>
        <begin position="305"/>
        <end position="326"/>
    </location>
</feature>
<dbReference type="GO" id="GO:0005886">
    <property type="term" value="C:plasma membrane"/>
    <property type="evidence" value="ECO:0007669"/>
    <property type="project" value="UniProtKB-SubCell"/>
</dbReference>
<keyword evidence="12" id="KW-1185">Reference proteome</keyword>
<dbReference type="InterPro" id="IPR050297">
    <property type="entry name" value="LipidA_mod_glycosyltrf_83"/>
</dbReference>
<feature type="transmembrane region" description="Helical" evidence="9">
    <location>
        <begin position="157"/>
        <end position="174"/>
    </location>
</feature>
<dbReference type="SUPFAM" id="SSF48452">
    <property type="entry name" value="TPR-like"/>
    <property type="match status" value="1"/>
</dbReference>
<feature type="transmembrane region" description="Helical" evidence="9">
    <location>
        <begin position="333"/>
        <end position="353"/>
    </location>
</feature>
<keyword evidence="5 9" id="KW-0812">Transmembrane</keyword>
<dbReference type="InterPro" id="IPR011990">
    <property type="entry name" value="TPR-like_helical_dom_sf"/>
</dbReference>
<evidence type="ECO:0000256" key="9">
    <source>
        <dbReference type="SAM" id="Phobius"/>
    </source>
</evidence>
<evidence type="ECO:0000256" key="2">
    <source>
        <dbReference type="ARBA" id="ARBA00022475"/>
    </source>
</evidence>